<dbReference type="InterPro" id="IPR003616">
    <property type="entry name" value="Post-SET_dom"/>
</dbReference>
<dbReference type="GO" id="GO:0032259">
    <property type="term" value="P:methylation"/>
    <property type="evidence" value="ECO:0007669"/>
    <property type="project" value="UniProtKB-KW"/>
</dbReference>
<dbReference type="InterPro" id="IPR001214">
    <property type="entry name" value="SET_dom"/>
</dbReference>
<evidence type="ECO:0000256" key="4">
    <source>
        <dbReference type="ARBA" id="ARBA00023015"/>
    </source>
</evidence>
<proteinExistence type="predicted"/>
<evidence type="ECO:0000256" key="5">
    <source>
        <dbReference type="ARBA" id="ARBA00023117"/>
    </source>
</evidence>
<evidence type="ECO:0000313" key="10">
    <source>
        <dbReference type="EMBL" id="CAL1288139.1"/>
    </source>
</evidence>
<gene>
    <name evidence="10" type="ORF">LARSCL_LOCUS15176</name>
</gene>
<feature type="domain" description="SET" evidence="8">
    <location>
        <begin position="51"/>
        <end position="167"/>
    </location>
</feature>
<dbReference type="SMART" id="SM00317">
    <property type="entry name" value="SET"/>
    <property type="match status" value="1"/>
</dbReference>
<dbReference type="EMBL" id="CAXIEN010000226">
    <property type="protein sequence ID" value="CAL1288139.1"/>
    <property type="molecule type" value="Genomic_DNA"/>
</dbReference>
<keyword evidence="5" id="KW-0103">Bromodomain</keyword>
<evidence type="ECO:0000313" key="11">
    <source>
        <dbReference type="Proteomes" id="UP001497382"/>
    </source>
</evidence>
<evidence type="ECO:0000256" key="3">
    <source>
        <dbReference type="ARBA" id="ARBA00022691"/>
    </source>
</evidence>
<dbReference type="Proteomes" id="UP001497382">
    <property type="component" value="Unassembled WGS sequence"/>
</dbReference>
<protein>
    <recommendedName>
        <fullName evidence="12">Histone-lysine N-methyltransferase</fullName>
    </recommendedName>
</protein>
<keyword evidence="4" id="KW-0805">Transcription regulation</keyword>
<organism evidence="10 11">
    <name type="scientific">Larinioides sclopetarius</name>
    <dbReference type="NCBI Taxonomy" id="280406"/>
    <lineage>
        <taxon>Eukaryota</taxon>
        <taxon>Metazoa</taxon>
        <taxon>Ecdysozoa</taxon>
        <taxon>Arthropoda</taxon>
        <taxon>Chelicerata</taxon>
        <taxon>Arachnida</taxon>
        <taxon>Araneae</taxon>
        <taxon>Araneomorphae</taxon>
        <taxon>Entelegynae</taxon>
        <taxon>Araneoidea</taxon>
        <taxon>Araneidae</taxon>
        <taxon>Larinioides</taxon>
    </lineage>
</organism>
<keyword evidence="7" id="KW-0804">Transcription</keyword>
<dbReference type="GO" id="GO:0045893">
    <property type="term" value="P:positive regulation of DNA-templated transcription"/>
    <property type="evidence" value="ECO:0007669"/>
    <property type="project" value="TreeGrafter"/>
</dbReference>
<keyword evidence="6" id="KW-0238">DNA-binding</keyword>
<keyword evidence="1" id="KW-0489">Methyltransferase</keyword>
<dbReference type="AlphaFoldDB" id="A0AAV2AYF6"/>
<keyword evidence="11" id="KW-1185">Reference proteome</keyword>
<evidence type="ECO:0000259" key="9">
    <source>
        <dbReference type="PROSITE" id="PS50868"/>
    </source>
</evidence>
<dbReference type="InterPro" id="IPR047219">
    <property type="entry name" value="KMT2A_2B_SET"/>
</dbReference>
<dbReference type="GO" id="GO:0035097">
    <property type="term" value="C:histone methyltransferase complex"/>
    <property type="evidence" value="ECO:0007669"/>
    <property type="project" value="TreeGrafter"/>
</dbReference>
<comment type="caution">
    <text evidence="10">The sequence shown here is derived from an EMBL/GenBank/DDBJ whole genome shotgun (WGS) entry which is preliminary data.</text>
</comment>
<evidence type="ECO:0008006" key="12">
    <source>
        <dbReference type="Google" id="ProtNLM"/>
    </source>
</evidence>
<dbReference type="PANTHER" id="PTHR45838:SF4">
    <property type="entry name" value="HISTONE-LYSINE N-METHYLTRANSFERASE TRITHORAX"/>
    <property type="match status" value="1"/>
</dbReference>
<dbReference type="PANTHER" id="PTHR45838">
    <property type="entry name" value="HISTONE-LYSINE-N-METHYLTRANSFERASE 2 KMT2 FAMILY MEMBER"/>
    <property type="match status" value="1"/>
</dbReference>
<dbReference type="FunFam" id="2.170.270.10:FF:000004">
    <property type="entry name" value="Histone-lysine N-methyltransferase"/>
    <property type="match status" value="1"/>
</dbReference>
<dbReference type="InterPro" id="IPR046341">
    <property type="entry name" value="SET_dom_sf"/>
</dbReference>
<dbReference type="PROSITE" id="PS50868">
    <property type="entry name" value="POST_SET"/>
    <property type="match status" value="1"/>
</dbReference>
<evidence type="ECO:0000256" key="7">
    <source>
        <dbReference type="ARBA" id="ARBA00023163"/>
    </source>
</evidence>
<name>A0AAV2AYF6_9ARAC</name>
<dbReference type="SUPFAM" id="SSF82199">
    <property type="entry name" value="SET domain"/>
    <property type="match status" value="1"/>
</dbReference>
<dbReference type="GO" id="GO:0003677">
    <property type="term" value="F:DNA binding"/>
    <property type="evidence" value="ECO:0007669"/>
    <property type="project" value="UniProtKB-KW"/>
</dbReference>
<sequence>MFNFLASEHRNRPIFLPPEEEEEGTQKSSRRTNLDLPIAMRFRFLKDVARETVGVYRSSIHGRGLFCKRNIDPGELVIEYAGEVIRSVLTDKRERIYQSKGIGCYMFRIDDDEVVDATMHGNAARFINHSCEPNCFSKVITIDGKKHIVIFALRRIIKGEELTYDYKFPFEDEKIPCHCNSRRCRKYLN</sequence>
<dbReference type="Gene3D" id="2.170.270.10">
    <property type="entry name" value="SET domain"/>
    <property type="match status" value="1"/>
</dbReference>
<dbReference type="CDD" id="cd19170">
    <property type="entry name" value="SET_KMT2A_2B"/>
    <property type="match status" value="1"/>
</dbReference>
<dbReference type="PROSITE" id="PS50280">
    <property type="entry name" value="SET"/>
    <property type="match status" value="1"/>
</dbReference>
<reference evidence="10 11" key="1">
    <citation type="submission" date="2024-04" db="EMBL/GenBank/DDBJ databases">
        <authorList>
            <person name="Rising A."/>
            <person name="Reimegard J."/>
            <person name="Sonavane S."/>
            <person name="Akerstrom W."/>
            <person name="Nylinder S."/>
            <person name="Hedman E."/>
            <person name="Kallberg Y."/>
        </authorList>
    </citation>
    <scope>NUCLEOTIDE SEQUENCE [LARGE SCALE GENOMIC DNA]</scope>
</reference>
<accession>A0AAV2AYF6</accession>
<feature type="domain" description="Post-SET" evidence="9">
    <location>
        <begin position="173"/>
        <end position="189"/>
    </location>
</feature>
<evidence type="ECO:0000259" key="8">
    <source>
        <dbReference type="PROSITE" id="PS50280"/>
    </source>
</evidence>
<evidence type="ECO:0000256" key="2">
    <source>
        <dbReference type="ARBA" id="ARBA00022679"/>
    </source>
</evidence>
<evidence type="ECO:0000256" key="6">
    <source>
        <dbReference type="ARBA" id="ARBA00023125"/>
    </source>
</evidence>
<dbReference type="GO" id="GO:0042800">
    <property type="term" value="F:histone H3K4 methyltransferase activity"/>
    <property type="evidence" value="ECO:0007669"/>
    <property type="project" value="TreeGrafter"/>
</dbReference>
<keyword evidence="2" id="KW-0808">Transferase</keyword>
<evidence type="ECO:0000256" key="1">
    <source>
        <dbReference type="ARBA" id="ARBA00022603"/>
    </source>
</evidence>
<dbReference type="SMART" id="SM00508">
    <property type="entry name" value="PostSET"/>
    <property type="match status" value="1"/>
</dbReference>
<dbReference type="Pfam" id="PF00856">
    <property type="entry name" value="SET"/>
    <property type="match status" value="1"/>
</dbReference>
<keyword evidence="3" id="KW-0949">S-adenosyl-L-methionine</keyword>